<feature type="domain" description="Carboxylesterase type B" evidence="5">
    <location>
        <begin position="52"/>
        <end position="548"/>
    </location>
</feature>
<dbReference type="PANTHER" id="PTHR43918">
    <property type="entry name" value="ACETYLCHOLINESTERASE"/>
    <property type="match status" value="1"/>
</dbReference>
<feature type="active site" description="Acyl-ester intermediate" evidence="4">
    <location>
        <position position="244"/>
    </location>
</feature>
<comment type="similarity">
    <text evidence="1">Belongs to the type-B carboxylesterase/lipase family.</text>
</comment>
<accession>Q6N6I8</accession>
<evidence type="ECO:0000256" key="4">
    <source>
        <dbReference type="PIRSR" id="PIRSR600997-1"/>
    </source>
</evidence>
<dbReference type="EC" id="3.1.1.-" evidence="6"/>
<dbReference type="Pfam" id="PF00135">
    <property type="entry name" value="COesterase"/>
    <property type="match status" value="1"/>
</dbReference>
<proteinExistence type="inferred from homology"/>
<name>Q6N6I8_RHOPA</name>
<feature type="active site" description="Charge relay system" evidence="4">
    <location>
        <position position="465"/>
    </location>
</feature>
<dbReference type="InterPro" id="IPR006311">
    <property type="entry name" value="TAT_signal"/>
</dbReference>
<protein>
    <submittedName>
        <fullName evidence="6">Carboxylesterase</fullName>
        <ecNumber evidence="6">3.1.1.-</ecNumber>
    </submittedName>
</protein>
<dbReference type="PhylomeDB" id="Q6N6I8"/>
<dbReference type="Gene3D" id="3.40.50.1820">
    <property type="entry name" value="alpha/beta hydrolase"/>
    <property type="match status" value="1"/>
</dbReference>
<dbReference type="InterPro" id="IPR029058">
    <property type="entry name" value="AB_hydrolase_fold"/>
</dbReference>
<evidence type="ECO:0000256" key="3">
    <source>
        <dbReference type="ARBA" id="ARBA00023157"/>
    </source>
</evidence>
<keyword evidence="3" id="KW-1015">Disulfide bond</keyword>
<feature type="active site" description="Charge relay system" evidence="4">
    <location>
        <position position="363"/>
    </location>
</feature>
<sequence>MPIQSLDPSAATMNRRRFLGHAVGAAVLTGASSTALPLVFTTPARAREASPVVIETRLGRLRGESVEGVASFKGVPYGASTAGDNRFRPPVPPAAWTGERDATQFGLSASQPAAASPVEFAWYWSKVPTSEDNLTLSVYTPGVNDGGKRPILVWLHGGAFSIGAGTSPGFDGSHLAKAQNVVVVSINHRLNLFGSLFTGEFPEELSPASGNLSVLDQIAALKWVRDNASAIGGDAGNVTIFGQSGGAAKVAVLLGAPAAKGLFHRAVIQSASGAWRLATPESAARSAHALLAQFDLTARNAGKLREIPADKLVAAIAQVAAKTGVADFRPTLDNLVFKQHPFDPAASALSEDIPLLIGTTADEATFFVAGDQRNFSLGADQVRARIKKFIGLDDAATDKLIRAYRDILPESSPSELLIAVAGDYNYVLPTLLVADRKAAQGKAPVYAYRFDWRSPARDGVLGSPHTAEVPFIFGTLDAAAPLIGDSPDRLNVRDRIGEIWASFARSGRPTTKAIAEWNPYRGEERTAALIGGTWRTVDDHAKARRAAFADIAPYEYSRPVTFTRD</sequence>
<dbReference type="InterPro" id="IPR050654">
    <property type="entry name" value="AChE-related_enzymes"/>
</dbReference>
<dbReference type="PRINTS" id="PR00878">
    <property type="entry name" value="CHOLNESTRASE"/>
</dbReference>
<dbReference type="AlphaFoldDB" id="Q6N6I8"/>
<organism evidence="6">
    <name type="scientific">Rhodopseudomonas palustris (strain ATCC BAA-98 / CGA009)</name>
    <dbReference type="NCBI Taxonomy" id="258594"/>
    <lineage>
        <taxon>Bacteria</taxon>
        <taxon>Pseudomonadati</taxon>
        <taxon>Pseudomonadota</taxon>
        <taxon>Alphaproteobacteria</taxon>
        <taxon>Hyphomicrobiales</taxon>
        <taxon>Nitrobacteraceae</taxon>
        <taxon>Rhodopseudomonas</taxon>
    </lineage>
</organism>
<evidence type="ECO:0000259" key="5">
    <source>
        <dbReference type="Pfam" id="PF00135"/>
    </source>
</evidence>
<dbReference type="PROSITE" id="PS51318">
    <property type="entry name" value="TAT"/>
    <property type="match status" value="1"/>
</dbReference>
<evidence type="ECO:0000256" key="2">
    <source>
        <dbReference type="ARBA" id="ARBA00022801"/>
    </source>
</evidence>
<dbReference type="InterPro" id="IPR000997">
    <property type="entry name" value="Cholinesterase"/>
</dbReference>
<dbReference type="HOGENOM" id="CLU_006586_16_4_5"/>
<dbReference type="GO" id="GO:0004104">
    <property type="term" value="F:cholinesterase activity"/>
    <property type="evidence" value="ECO:0007669"/>
    <property type="project" value="InterPro"/>
</dbReference>
<evidence type="ECO:0000313" key="6">
    <source>
        <dbReference type="EMBL" id="CAE28068.1"/>
    </source>
</evidence>
<dbReference type="EMBL" id="BX572601">
    <property type="protein sequence ID" value="CAE28068.1"/>
    <property type="molecule type" value="Genomic_DNA"/>
</dbReference>
<dbReference type="STRING" id="258594.RPA2627"/>
<gene>
    <name evidence="6" type="ordered locus">RPA2627</name>
</gene>
<reference evidence="6" key="1">
    <citation type="journal article" date="2004" name="Nat. Biotechnol.">
        <title>Complete genome sequence of the metabolically versatile photosynthetic bacterium Rhodopseudomonas palustris.</title>
        <authorList>
            <person name="Larimer F.W."/>
            <person name="Chain P."/>
            <person name="Hauser L."/>
            <person name="Lamerdin J."/>
            <person name="Malfatti S."/>
            <person name="Do L."/>
            <person name="Land M.L."/>
            <person name="Pelletier D.A."/>
            <person name="Beatty J.T."/>
            <person name="Lang A.S."/>
            <person name="Tabita F.R."/>
            <person name="Gibson J.L."/>
            <person name="Hanson T.E."/>
            <person name="Bobst C."/>
            <person name="Torres J.L."/>
            <person name="Peres C."/>
            <person name="Harrison F.H."/>
            <person name="Gibson J."/>
            <person name="Harwood C.S."/>
        </authorList>
    </citation>
    <scope>NUCLEOTIDE SEQUENCE [LARGE SCALE GENOMIC DNA]</scope>
    <source>
        <strain evidence="6">CGA009</strain>
    </source>
</reference>
<dbReference type="InterPro" id="IPR002018">
    <property type="entry name" value="CarbesteraseB"/>
</dbReference>
<evidence type="ECO:0000256" key="1">
    <source>
        <dbReference type="ARBA" id="ARBA00005964"/>
    </source>
</evidence>
<dbReference type="eggNOG" id="COG2272">
    <property type="taxonomic scope" value="Bacteria"/>
</dbReference>
<keyword evidence="2 6" id="KW-0378">Hydrolase</keyword>
<dbReference type="SUPFAM" id="SSF53474">
    <property type="entry name" value="alpha/beta-Hydrolases"/>
    <property type="match status" value="1"/>
</dbReference>
<dbReference type="ESTHER" id="rhopa-3873">
    <property type="family name" value="Carb_B_Bacteria"/>
</dbReference>
<dbReference type="PANTHER" id="PTHR43918:SF4">
    <property type="entry name" value="CARBOXYLIC ESTER HYDROLASE"/>
    <property type="match status" value="1"/>
</dbReference>